<dbReference type="EMBL" id="CP011125">
    <property type="protein sequence ID" value="AKF04947.1"/>
    <property type="molecule type" value="Genomic_DNA"/>
</dbReference>
<protein>
    <submittedName>
        <fullName evidence="1">Uncharacterized protein</fullName>
    </submittedName>
</protein>
<dbReference type="PROSITE" id="PS51257">
    <property type="entry name" value="PROKAR_LIPOPROTEIN"/>
    <property type="match status" value="1"/>
</dbReference>
<dbReference type="OrthoDB" id="5488288at2"/>
<accession>A0A0F6YHP8</accession>
<organism evidence="1 2">
    <name type="scientific">Sandaracinus amylolyticus</name>
    <dbReference type="NCBI Taxonomy" id="927083"/>
    <lineage>
        <taxon>Bacteria</taxon>
        <taxon>Pseudomonadati</taxon>
        <taxon>Myxococcota</taxon>
        <taxon>Polyangia</taxon>
        <taxon>Polyangiales</taxon>
        <taxon>Sandaracinaceae</taxon>
        <taxon>Sandaracinus</taxon>
    </lineage>
</organism>
<dbReference type="KEGG" id="samy:DB32_002096"/>
<reference evidence="1 2" key="1">
    <citation type="submission" date="2015-03" db="EMBL/GenBank/DDBJ databases">
        <title>Genome assembly of Sandaracinus amylolyticus DSM 53668.</title>
        <authorList>
            <person name="Sharma G."/>
            <person name="Subramanian S."/>
        </authorList>
    </citation>
    <scope>NUCLEOTIDE SEQUENCE [LARGE SCALE GENOMIC DNA]</scope>
    <source>
        <strain evidence="1 2">DSM 53668</strain>
    </source>
</reference>
<gene>
    <name evidence="1" type="ORF">DB32_002096</name>
</gene>
<keyword evidence="2" id="KW-1185">Reference proteome</keyword>
<dbReference type="STRING" id="927083.DB32_002096"/>
<evidence type="ECO:0000313" key="2">
    <source>
        <dbReference type="Proteomes" id="UP000034883"/>
    </source>
</evidence>
<name>A0A0F6YHP8_9BACT</name>
<evidence type="ECO:0000313" key="1">
    <source>
        <dbReference type="EMBL" id="AKF04947.1"/>
    </source>
</evidence>
<sequence>MTKRWSISIALILAACGEPGPAPLADAGALPDAPPPATCDAPGATVGAACTIAAECSDGCFCNGEEACVEGRCEAGTAPCVDAHECTDDVCVEAARSCVFGPDAERCQDDDACNGREVCSADLGCLPAPALLDCSDGDPCTVDTCDPATGCGSTTVLRDADADGAVDARCGGDDCNDALDSIGPAREEICDNFIDDDCDGLRDYAQASCVATNDTCATARALPGSGSYSGTTAGLAADGTSSCSELGTDAFYAFRIDAPRRVRVAVWTPVDATVSLRLRTDCADPDPARDVRCANNGGAGAIVVDEPALAAGEYVIRVATGVPVAFGVELSITAPGTPVRGDRCDAELVDITASTVIAGDFALYDDDLTTTCGEAGALPEVVHRLHLDRPMDVVLEASLGMTPIVYRGVTLEVRRTCDDASTSLGCAMPDAQQDPLFEDQGVSRLRYAPLAAGDYFVVIERRQSYPTYELRATITEPVPRLEGDACGTAVDITNRTATLEPRRLVGSGSHGTRFEPDYLSNCGGVGTLFYPDAVFRFEVETTSDVMLDVDWIGDNAHLFVQADCGSVASELLCLETPRAYGPPLLRSVPPGDYFVIARAGGYHQPIHARATLLPPTPRPENDRCQDALEIGDGASRMDTLYGFADDVEACWAGRDALYRLTLDRESAVTALVESLDPFNPVTMGLLESDCATAITDCVPRALDRVLPPGTYFLAVQGYQETDFRLDVFVDPI</sequence>
<proteinExistence type="predicted"/>
<dbReference type="Proteomes" id="UP000034883">
    <property type="component" value="Chromosome"/>
</dbReference>
<dbReference type="AlphaFoldDB" id="A0A0F6YHP8"/>
<dbReference type="RefSeq" id="WP_053232235.1">
    <property type="nucleotide sequence ID" value="NZ_CP011125.1"/>
</dbReference>